<evidence type="ECO:0000256" key="4">
    <source>
        <dbReference type="SAM" id="SignalP"/>
    </source>
</evidence>
<dbReference type="EMBL" id="KZ309354">
    <property type="protein sequence ID" value="KAG8238451.1"/>
    <property type="molecule type" value="Genomic_DNA"/>
</dbReference>
<evidence type="ECO:0000313" key="6">
    <source>
        <dbReference type="Proteomes" id="UP000792457"/>
    </source>
</evidence>
<organism evidence="5 6">
    <name type="scientific">Ladona fulva</name>
    <name type="common">Scarce chaser dragonfly</name>
    <name type="synonym">Libellula fulva</name>
    <dbReference type="NCBI Taxonomy" id="123851"/>
    <lineage>
        <taxon>Eukaryota</taxon>
        <taxon>Metazoa</taxon>
        <taxon>Ecdysozoa</taxon>
        <taxon>Arthropoda</taxon>
        <taxon>Hexapoda</taxon>
        <taxon>Insecta</taxon>
        <taxon>Pterygota</taxon>
        <taxon>Palaeoptera</taxon>
        <taxon>Odonata</taxon>
        <taxon>Epiprocta</taxon>
        <taxon>Anisoptera</taxon>
        <taxon>Libelluloidea</taxon>
        <taxon>Libellulidae</taxon>
        <taxon>Ladona</taxon>
    </lineage>
</organism>
<dbReference type="InterPro" id="IPR010562">
    <property type="entry name" value="Haemolymph_juvenile_hormone-bd"/>
</dbReference>
<dbReference type="FunFam" id="3.15.10.30:FF:000001">
    <property type="entry name" value="Takeout-like protein 1"/>
    <property type="match status" value="1"/>
</dbReference>
<keyword evidence="6" id="KW-1185">Reference proteome</keyword>
<keyword evidence="1 4" id="KW-0732">Signal</keyword>
<dbReference type="SMART" id="SM00700">
    <property type="entry name" value="JHBP"/>
    <property type="match status" value="1"/>
</dbReference>
<dbReference type="Gene3D" id="3.15.10.30">
    <property type="entry name" value="Haemolymph juvenile hormone binding protein"/>
    <property type="match status" value="1"/>
</dbReference>
<sequence>MNISKMAFNRRCSILAAVLFLFGVEVVDSKKPPELLKTRRIPEIGVKRFEPLYIPEVRISQGRSGDPIRLQGSFRNILAHGPSNSTTRFTRIVFGEKNHTITFGIDIPRIRIEADYILEGNIIVLPLVGEGRANVNLREVSTSVWMIVEPLKVQTEDGEREVFRIRDIKLDFAVEGMRIHLGNLFNGNKLLGLTVNNFLNQNSKEVIGGIRGAIGRSLAEVFKRIMNEGFSHMPTDLWLI</sequence>
<evidence type="ECO:0000256" key="2">
    <source>
        <dbReference type="ARBA" id="ARBA00023108"/>
    </source>
</evidence>
<dbReference type="GO" id="GO:0005615">
    <property type="term" value="C:extracellular space"/>
    <property type="evidence" value="ECO:0007669"/>
    <property type="project" value="TreeGrafter"/>
</dbReference>
<protein>
    <submittedName>
        <fullName evidence="5">Uncharacterized protein</fullName>
    </submittedName>
</protein>
<comment type="similarity">
    <text evidence="3">Belongs to the TO family.</text>
</comment>
<accession>A0A8K0KRD2</accession>
<keyword evidence="2" id="KW-0090">Biological rhythms</keyword>
<dbReference type="AlphaFoldDB" id="A0A8K0KRD2"/>
<reference evidence="5" key="1">
    <citation type="submission" date="2013-04" db="EMBL/GenBank/DDBJ databases">
        <authorList>
            <person name="Qu J."/>
            <person name="Murali S.C."/>
            <person name="Bandaranaike D."/>
            <person name="Bellair M."/>
            <person name="Blankenburg K."/>
            <person name="Chao H."/>
            <person name="Dinh H."/>
            <person name="Doddapaneni H."/>
            <person name="Downs B."/>
            <person name="Dugan-Rocha S."/>
            <person name="Elkadiri S."/>
            <person name="Gnanaolivu R.D."/>
            <person name="Hernandez B."/>
            <person name="Javaid M."/>
            <person name="Jayaseelan J.C."/>
            <person name="Lee S."/>
            <person name="Li M."/>
            <person name="Ming W."/>
            <person name="Munidasa M."/>
            <person name="Muniz J."/>
            <person name="Nguyen L."/>
            <person name="Ongeri F."/>
            <person name="Osuji N."/>
            <person name="Pu L.-L."/>
            <person name="Puazo M."/>
            <person name="Qu C."/>
            <person name="Quiroz J."/>
            <person name="Raj R."/>
            <person name="Weissenberger G."/>
            <person name="Xin Y."/>
            <person name="Zou X."/>
            <person name="Han Y."/>
            <person name="Richards S."/>
            <person name="Worley K."/>
            <person name="Muzny D."/>
            <person name="Gibbs R."/>
        </authorList>
    </citation>
    <scope>NUCLEOTIDE SEQUENCE</scope>
    <source>
        <strain evidence="5">Sampled in the wild</strain>
    </source>
</reference>
<gene>
    <name evidence="5" type="ORF">J437_LFUL002908</name>
</gene>
<dbReference type="Proteomes" id="UP000792457">
    <property type="component" value="Unassembled WGS sequence"/>
</dbReference>
<proteinExistence type="inferred from homology"/>
<dbReference type="InterPro" id="IPR038606">
    <property type="entry name" value="To_sf"/>
</dbReference>
<dbReference type="PANTHER" id="PTHR11008">
    <property type="entry name" value="PROTEIN TAKEOUT-LIKE PROTEIN"/>
    <property type="match status" value="1"/>
</dbReference>
<comment type="caution">
    <text evidence="5">The sequence shown here is derived from an EMBL/GenBank/DDBJ whole genome shotgun (WGS) entry which is preliminary data.</text>
</comment>
<dbReference type="OrthoDB" id="8185598at2759"/>
<reference evidence="5" key="2">
    <citation type="submission" date="2017-10" db="EMBL/GenBank/DDBJ databases">
        <title>Ladona fulva Genome sequencing and assembly.</title>
        <authorList>
            <person name="Murali S."/>
            <person name="Richards S."/>
            <person name="Bandaranaike D."/>
            <person name="Bellair M."/>
            <person name="Blankenburg K."/>
            <person name="Chao H."/>
            <person name="Dinh H."/>
            <person name="Doddapaneni H."/>
            <person name="Dugan-Rocha S."/>
            <person name="Elkadiri S."/>
            <person name="Gnanaolivu R."/>
            <person name="Hernandez B."/>
            <person name="Skinner E."/>
            <person name="Javaid M."/>
            <person name="Lee S."/>
            <person name="Li M."/>
            <person name="Ming W."/>
            <person name="Munidasa M."/>
            <person name="Muniz J."/>
            <person name="Nguyen L."/>
            <person name="Hughes D."/>
            <person name="Osuji N."/>
            <person name="Pu L.-L."/>
            <person name="Puazo M."/>
            <person name="Qu C."/>
            <person name="Quiroz J."/>
            <person name="Raj R."/>
            <person name="Weissenberger G."/>
            <person name="Xin Y."/>
            <person name="Zou X."/>
            <person name="Han Y."/>
            <person name="Worley K."/>
            <person name="Muzny D."/>
            <person name="Gibbs R."/>
        </authorList>
    </citation>
    <scope>NUCLEOTIDE SEQUENCE</scope>
    <source>
        <strain evidence="5">Sampled in the wild</strain>
    </source>
</reference>
<dbReference type="PANTHER" id="PTHR11008:SF33">
    <property type="entry name" value="PROTEIN TAKEOUT"/>
    <property type="match status" value="1"/>
</dbReference>
<feature type="signal peptide" evidence="4">
    <location>
        <begin position="1"/>
        <end position="29"/>
    </location>
</feature>
<name>A0A8K0KRD2_LADFU</name>
<evidence type="ECO:0000313" key="5">
    <source>
        <dbReference type="EMBL" id="KAG8238451.1"/>
    </source>
</evidence>
<evidence type="ECO:0000256" key="3">
    <source>
        <dbReference type="ARBA" id="ARBA00060902"/>
    </source>
</evidence>
<evidence type="ECO:0000256" key="1">
    <source>
        <dbReference type="ARBA" id="ARBA00022729"/>
    </source>
</evidence>
<dbReference type="GO" id="GO:0007623">
    <property type="term" value="P:circadian rhythm"/>
    <property type="evidence" value="ECO:0007669"/>
    <property type="project" value="UniProtKB-ARBA"/>
</dbReference>
<dbReference type="Pfam" id="PF06585">
    <property type="entry name" value="JHBP"/>
    <property type="match status" value="1"/>
</dbReference>
<feature type="chain" id="PRO_5035447021" evidence="4">
    <location>
        <begin position="30"/>
        <end position="240"/>
    </location>
</feature>